<evidence type="ECO:0000256" key="1">
    <source>
        <dbReference type="SAM" id="SignalP"/>
    </source>
</evidence>
<gene>
    <name evidence="2" type="ORF">CGS50_003400</name>
</gene>
<protein>
    <submittedName>
        <fullName evidence="2">Uncharacterized protein</fullName>
    </submittedName>
</protein>
<sequence length="83" mass="9664">MKKALKVIVKMACMCGAVALLLFEAYDTCIRPKINMIKSETWNKAWDSGYKYGYHNGRFCGLYDALRNEYITHEEYEKLIGED</sequence>
<dbReference type="RefSeq" id="WP_097781727.1">
    <property type="nucleotide sequence ID" value="NZ_NMTS02000001.1"/>
</dbReference>
<name>A0A2J4JS35_9FIRM</name>
<accession>A0A2J4JS35</accession>
<organism evidence="2 3">
    <name type="scientific">Faecalibacterium prausnitzii</name>
    <dbReference type="NCBI Taxonomy" id="853"/>
    <lineage>
        <taxon>Bacteria</taxon>
        <taxon>Bacillati</taxon>
        <taxon>Bacillota</taxon>
        <taxon>Clostridia</taxon>
        <taxon>Eubacteriales</taxon>
        <taxon>Oscillospiraceae</taxon>
        <taxon>Faecalibacterium</taxon>
    </lineage>
</organism>
<evidence type="ECO:0000313" key="3">
    <source>
        <dbReference type="Proteomes" id="UP000221015"/>
    </source>
</evidence>
<feature type="signal peptide" evidence="1">
    <location>
        <begin position="1"/>
        <end position="19"/>
    </location>
</feature>
<evidence type="ECO:0000313" key="2">
    <source>
        <dbReference type="EMBL" id="PLK30673.1"/>
    </source>
</evidence>
<reference evidence="2 3" key="1">
    <citation type="journal article" date="2017" name="Front. Microbiol.">
        <title>New Insights into the Diversity of the Genus Faecalibacterium.</title>
        <authorList>
            <person name="Benevides L."/>
            <person name="Burman S."/>
            <person name="Martin R."/>
            <person name="Robert V."/>
            <person name="Thomas M."/>
            <person name="Miquel S."/>
            <person name="Chain F."/>
            <person name="Sokol H."/>
            <person name="Bermudez-Humaran L.G."/>
            <person name="Morrison M."/>
            <person name="Langella P."/>
            <person name="Azevedo V.A."/>
            <person name="Chatel J.M."/>
            <person name="Soares S."/>
        </authorList>
    </citation>
    <scope>NUCLEOTIDE SEQUENCE [LARGE SCALE GENOMIC DNA]</scope>
    <source>
        <strain evidence="2 3">CNCM I 4542</strain>
    </source>
</reference>
<dbReference type="AlphaFoldDB" id="A0A2J4JS35"/>
<proteinExistence type="predicted"/>
<dbReference type="Proteomes" id="UP000221015">
    <property type="component" value="Unassembled WGS sequence"/>
</dbReference>
<dbReference type="EMBL" id="NMTS02000001">
    <property type="protein sequence ID" value="PLK30673.1"/>
    <property type="molecule type" value="Genomic_DNA"/>
</dbReference>
<keyword evidence="1" id="KW-0732">Signal</keyword>
<comment type="caution">
    <text evidence="2">The sequence shown here is derived from an EMBL/GenBank/DDBJ whole genome shotgun (WGS) entry which is preliminary data.</text>
</comment>
<feature type="chain" id="PRO_5039165426" evidence="1">
    <location>
        <begin position="20"/>
        <end position="83"/>
    </location>
</feature>